<dbReference type="EMBL" id="VSWD01000011">
    <property type="protein sequence ID" value="KAK3088123.1"/>
    <property type="molecule type" value="Genomic_DNA"/>
</dbReference>
<dbReference type="PANTHER" id="PTHR16024:SF6">
    <property type="entry name" value="XK-RELATED PROTEIN"/>
    <property type="match status" value="1"/>
</dbReference>
<evidence type="ECO:0000256" key="2">
    <source>
        <dbReference type="ARBA" id="ARBA00008789"/>
    </source>
</evidence>
<comment type="subcellular location">
    <subcellularLocation>
        <location evidence="1">Cell membrane</location>
        <topology evidence="1">Multi-pass membrane protein</topology>
    </subcellularLocation>
    <subcellularLocation>
        <location evidence="7">Membrane</location>
        <topology evidence="7">Multi-pass membrane protein</topology>
    </subcellularLocation>
</comment>
<evidence type="ECO:0000256" key="7">
    <source>
        <dbReference type="RuleBase" id="RU910716"/>
    </source>
</evidence>
<organism evidence="8 9">
    <name type="scientific">Pinctada imbricata</name>
    <name type="common">Atlantic pearl-oyster</name>
    <name type="synonym">Pinctada martensii</name>
    <dbReference type="NCBI Taxonomy" id="66713"/>
    <lineage>
        <taxon>Eukaryota</taxon>
        <taxon>Metazoa</taxon>
        <taxon>Spiralia</taxon>
        <taxon>Lophotrochozoa</taxon>
        <taxon>Mollusca</taxon>
        <taxon>Bivalvia</taxon>
        <taxon>Autobranchia</taxon>
        <taxon>Pteriomorphia</taxon>
        <taxon>Pterioida</taxon>
        <taxon>Pterioidea</taxon>
        <taxon>Pteriidae</taxon>
        <taxon>Pinctada</taxon>
    </lineage>
</organism>
<name>A0AA89BNM7_PINIB</name>
<proteinExistence type="inferred from homology"/>
<gene>
    <name evidence="8" type="ORF">FSP39_015021</name>
</gene>
<dbReference type="PANTHER" id="PTHR16024">
    <property type="entry name" value="XK-RELATED PROTEIN"/>
    <property type="match status" value="1"/>
</dbReference>
<evidence type="ECO:0000313" key="8">
    <source>
        <dbReference type="EMBL" id="KAK3088123.1"/>
    </source>
</evidence>
<accession>A0AA89BNM7</accession>
<dbReference type="GO" id="GO:0043652">
    <property type="term" value="P:engulfment of apoptotic cell"/>
    <property type="evidence" value="ECO:0007669"/>
    <property type="project" value="TreeGrafter"/>
</dbReference>
<dbReference type="Pfam" id="PF09815">
    <property type="entry name" value="XK-related"/>
    <property type="match status" value="1"/>
</dbReference>
<dbReference type="AlphaFoldDB" id="A0AA89BNM7"/>
<feature type="transmembrane region" description="Helical" evidence="7">
    <location>
        <begin position="126"/>
        <end position="147"/>
    </location>
</feature>
<sequence>MGLAWALVSVRRTNREADDDDGNDETIQGSVVFFLARLFEIGPRIVLLTLFITEYQERAFIFCVMHCALCMVWTFIIDRTAFRCKPINVFLKVLIGYPMLFCFVDLDYVYTETSREHIPTRYKMGAYYTIYCFENIVLFGLWVSSVSHIDDWYYVYIVIFTFSGFLHFFFQVLYYKVFHPSSSRISWYIKLYPSLCLYNDPDNVESDMTKGEEASKAISKSETFTVMSV</sequence>
<evidence type="ECO:0000256" key="5">
    <source>
        <dbReference type="ARBA" id="ARBA00022989"/>
    </source>
</evidence>
<evidence type="ECO:0000313" key="9">
    <source>
        <dbReference type="Proteomes" id="UP001186944"/>
    </source>
</evidence>
<dbReference type="GO" id="GO:0070782">
    <property type="term" value="P:phosphatidylserine exposure on apoptotic cell surface"/>
    <property type="evidence" value="ECO:0007669"/>
    <property type="project" value="TreeGrafter"/>
</dbReference>
<feature type="transmembrane region" description="Helical" evidence="7">
    <location>
        <begin position="59"/>
        <end position="77"/>
    </location>
</feature>
<feature type="transmembrane region" description="Helical" evidence="7">
    <location>
        <begin position="89"/>
        <end position="106"/>
    </location>
</feature>
<protein>
    <recommendedName>
        <fullName evidence="7">XK-related protein</fullName>
    </recommendedName>
</protein>
<evidence type="ECO:0000256" key="3">
    <source>
        <dbReference type="ARBA" id="ARBA00022475"/>
    </source>
</evidence>
<evidence type="ECO:0000256" key="6">
    <source>
        <dbReference type="ARBA" id="ARBA00023136"/>
    </source>
</evidence>
<feature type="transmembrane region" description="Helical" evidence="7">
    <location>
        <begin position="31"/>
        <end position="52"/>
    </location>
</feature>
<reference evidence="8" key="1">
    <citation type="submission" date="2019-08" db="EMBL/GenBank/DDBJ databases">
        <title>The improved chromosome-level genome for the pearl oyster Pinctada fucata martensii using PacBio sequencing and Hi-C.</title>
        <authorList>
            <person name="Zheng Z."/>
        </authorList>
    </citation>
    <scope>NUCLEOTIDE SEQUENCE</scope>
    <source>
        <strain evidence="8">ZZ-2019</strain>
        <tissue evidence="8">Adductor muscle</tissue>
    </source>
</reference>
<keyword evidence="9" id="KW-1185">Reference proteome</keyword>
<comment type="similarity">
    <text evidence="2 7">Belongs to the XK family.</text>
</comment>
<dbReference type="GO" id="GO:0005886">
    <property type="term" value="C:plasma membrane"/>
    <property type="evidence" value="ECO:0007669"/>
    <property type="project" value="UniProtKB-SubCell"/>
</dbReference>
<keyword evidence="4 7" id="KW-0812">Transmembrane</keyword>
<keyword evidence="3" id="KW-1003">Cell membrane</keyword>
<keyword evidence="6 7" id="KW-0472">Membrane</keyword>
<keyword evidence="5 7" id="KW-1133">Transmembrane helix</keyword>
<feature type="transmembrane region" description="Helical" evidence="7">
    <location>
        <begin position="153"/>
        <end position="175"/>
    </location>
</feature>
<evidence type="ECO:0000256" key="4">
    <source>
        <dbReference type="ARBA" id="ARBA00022692"/>
    </source>
</evidence>
<comment type="caution">
    <text evidence="8">The sequence shown here is derived from an EMBL/GenBank/DDBJ whole genome shotgun (WGS) entry which is preliminary data.</text>
</comment>
<dbReference type="InterPro" id="IPR018629">
    <property type="entry name" value="XK-rel"/>
</dbReference>
<dbReference type="GO" id="GO:1902742">
    <property type="term" value="P:apoptotic process involved in development"/>
    <property type="evidence" value="ECO:0007669"/>
    <property type="project" value="TreeGrafter"/>
</dbReference>
<dbReference type="Proteomes" id="UP001186944">
    <property type="component" value="Unassembled WGS sequence"/>
</dbReference>
<evidence type="ECO:0000256" key="1">
    <source>
        <dbReference type="ARBA" id="ARBA00004651"/>
    </source>
</evidence>
<dbReference type="InterPro" id="IPR050895">
    <property type="entry name" value="XK-related_scramblase"/>
</dbReference>